<reference evidence="2" key="1">
    <citation type="journal article" date="2020" name="mSystems">
        <title>Genome- and Community-Level Interaction Insights into Carbon Utilization and Element Cycling Functions of Hydrothermarchaeota in Hydrothermal Sediment.</title>
        <authorList>
            <person name="Zhou Z."/>
            <person name="Liu Y."/>
            <person name="Xu W."/>
            <person name="Pan J."/>
            <person name="Luo Z.H."/>
            <person name="Li M."/>
        </authorList>
    </citation>
    <scope>NUCLEOTIDE SEQUENCE [LARGE SCALE GENOMIC DNA]</scope>
    <source>
        <strain evidence="2">SpSt-605</strain>
    </source>
</reference>
<gene>
    <name evidence="2" type="ORF">ENT73_03960</name>
</gene>
<dbReference type="SMART" id="SM00834">
    <property type="entry name" value="CxxC_CXXC_SSSS"/>
    <property type="match status" value="1"/>
</dbReference>
<evidence type="ECO:0000313" key="2">
    <source>
        <dbReference type="EMBL" id="HGV55224.1"/>
    </source>
</evidence>
<name>A0A832LWA9_9BACT</name>
<dbReference type="PANTHER" id="PTHR34404:SF3">
    <property type="entry name" value="REGULATORY PROTEIN, FMDB FAMILY"/>
    <property type="match status" value="1"/>
</dbReference>
<dbReference type="AlphaFoldDB" id="A0A832LWA9"/>
<organism evidence="2">
    <name type="scientific">Caldimicrobium thiodismutans</name>
    <dbReference type="NCBI Taxonomy" id="1653476"/>
    <lineage>
        <taxon>Bacteria</taxon>
        <taxon>Pseudomonadati</taxon>
        <taxon>Thermodesulfobacteriota</taxon>
        <taxon>Thermodesulfobacteria</taxon>
        <taxon>Thermodesulfobacteriales</taxon>
        <taxon>Thermodesulfobacteriaceae</taxon>
        <taxon>Caldimicrobium</taxon>
    </lineage>
</organism>
<sequence>MPIYEFRCESCGRIFEALCFTKEDEKEVKCPFCGSREVKKELSSFSTSFGRSFSFGGSSCGGGRGFGFG</sequence>
<proteinExistence type="predicted"/>
<feature type="domain" description="Putative regulatory protein FmdB zinc ribbon" evidence="1">
    <location>
        <begin position="1"/>
        <end position="43"/>
    </location>
</feature>
<dbReference type="NCBIfam" id="TIGR02605">
    <property type="entry name" value="CxxC_CxxC_SSSS"/>
    <property type="match status" value="1"/>
</dbReference>
<dbReference type="Pfam" id="PF09723">
    <property type="entry name" value="Zn_ribbon_8"/>
    <property type="match status" value="1"/>
</dbReference>
<dbReference type="Gene3D" id="2.20.28.30">
    <property type="entry name" value="RNA polymerase ii, chain L"/>
    <property type="match status" value="1"/>
</dbReference>
<dbReference type="EMBL" id="DSZU01000067">
    <property type="protein sequence ID" value="HGV55224.1"/>
    <property type="molecule type" value="Genomic_DNA"/>
</dbReference>
<dbReference type="PANTHER" id="PTHR34404">
    <property type="entry name" value="REGULATORY PROTEIN, FMDB FAMILY"/>
    <property type="match status" value="1"/>
</dbReference>
<accession>A0A832LWA9</accession>
<dbReference type="InterPro" id="IPR013429">
    <property type="entry name" value="Regulatory_FmdB_Zinc_ribbon"/>
</dbReference>
<comment type="caution">
    <text evidence="2">The sequence shown here is derived from an EMBL/GenBank/DDBJ whole genome shotgun (WGS) entry which is preliminary data.</text>
</comment>
<protein>
    <submittedName>
        <fullName evidence="2">Zinc ribbon domain-containing protein</fullName>
    </submittedName>
</protein>
<evidence type="ECO:0000259" key="1">
    <source>
        <dbReference type="SMART" id="SM00834"/>
    </source>
</evidence>